<name>A0A9J8BAW3_CYPCA</name>
<dbReference type="PANTHER" id="PTHR31635:SF196">
    <property type="entry name" value="REVERSE TRANSCRIPTASE DOMAIN-CONTAINING PROTEIN-RELATED"/>
    <property type="match status" value="1"/>
</dbReference>
<keyword evidence="3" id="KW-1185">Reference proteome</keyword>
<dbReference type="PROSITE" id="PS50878">
    <property type="entry name" value="RT_POL"/>
    <property type="match status" value="1"/>
</dbReference>
<dbReference type="PANTHER" id="PTHR31635">
    <property type="entry name" value="REVERSE TRANSCRIPTASE DOMAIN-CONTAINING PROTEIN-RELATED"/>
    <property type="match status" value="1"/>
</dbReference>
<evidence type="ECO:0000259" key="1">
    <source>
        <dbReference type="PROSITE" id="PS50878"/>
    </source>
</evidence>
<protein>
    <recommendedName>
        <fullName evidence="1">Reverse transcriptase domain-containing protein</fullName>
    </recommendedName>
</protein>
<dbReference type="Ensembl" id="ENSCCRT00000106782.1">
    <property type="protein sequence ID" value="ENSCCRP00000153748.1"/>
    <property type="gene ID" value="ENSCCRG00000066681.1"/>
</dbReference>
<accession>A0A9J8BAW3</accession>
<sequence>MFYTNCNSSIKLSSGTSPRFTLNRGVRQGCPISPYLFLIATELPNLHIIESPLKGITVDDTEVVISQLADDTVLFLKDASQVAVALETLEPFSKASGLRLNINKCELLPVGHCLESLICNIPVRESITYLGVKIIKDDKIRCPSNFLPIIEKTRKVLNHWLQRDLSLKGRVLLTKAEGISRLSYAAQSISVDKHTCKLIDSMLTKFLWKNKIHYIKKSVILNTHDKGGLNFIDFSSLNSNFQINWIRQYLKNSSAIWNIIPRFIFSHVGGLEFLLMCNYKIEKLPVKLSKFYQQVLATWNLIYKHNFSPHSFFIWNNANILYRKKYLFFHKWFSNGLLLVNQLFNNEGNLFSFADFISRYKIPITLKEFKVLTKAIPAGILMLFKSSVYTSTLSVCPPRPEHTSVGTICFSGSKPNNYKIRSLFLRDIISTPYVISYWNSFFNNVNWTKVWSLPQKFLLTNKVKEISYKLIHRVYPTKVFLQKF</sequence>
<dbReference type="Pfam" id="PF00078">
    <property type="entry name" value="RVT_1"/>
    <property type="match status" value="1"/>
</dbReference>
<dbReference type="OMA" id="WNNANIL"/>
<dbReference type="SUPFAM" id="SSF56672">
    <property type="entry name" value="DNA/RNA polymerases"/>
    <property type="match status" value="1"/>
</dbReference>
<reference evidence="2" key="2">
    <citation type="submission" date="2025-09" db="UniProtKB">
        <authorList>
            <consortium name="Ensembl"/>
        </authorList>
    </citation>
    <scope>IDENTIFICATION</scope>
</reference>
<feature type="domain" description="Reverse transcriptase" evidence="1">
    <location>
        <begin position="1"/>
        <end position="134"/>
    </location>
</feature>
<dbReference type="Proteomes" id="UP001108240">
    <property type="component" value="Unplaced"/>
</dbReference>
<dbReference type="AlphaFoldDB" id="A0A9J8BAW3"/>
<proteinExistence type="predicted"/>
<dbReference type="InterPro" id="IPR000477">
    <property type="entry name" value="RT_dom"/>
</dbReference>
<reference evidence="2" key="1">
    <citation type="submission" date="2025-08" db="UniProtKB">
        <authorList>
            <consortium name="Ensembl"/>
        </authorList>
    </citation>
    <scope>IDENTIFICATION</scope>
</reference>
<dbReference type="GeneTree" id="ENSGT00940000163737"/>
<organism evidence="2 3">
    <name type="scientific">Cyprinus carpio carpio</name>
    <dbReference type="NCBI Taxonomy" id="630221"/>
    <lineage>
        <taxon>Eukaryota</taxon>
        <taxon>Metazoa</taxon>
        <taxon>Chordata</taxon>
        <taxon>Craniata</taxon>
        <taxon>Vertebrata</taxon>
        <taxon>Euteleostomi</taxon>
        <taxon>Actinopterygii</taxon>
        <taxon>Neopterygii</taxon>
        <taxon>Teleostei</taxon>
        <taxon>Ostariophysi</taxon>
        <taxon>Cypriniformes</taxon>
        <taxon>Cyprinidae</taxon>
        <taxon>Cyprininae</taxon>
        <taxon>Cyprinus</taxon>
    </lineage>
</organism>
<evidence type="ECO:0000313" key="2">
    <source>
        <dbReference type="Ensembl" id="ENSCCRP00000153748.1"/>
    </source>
</evidence>
<dbReference type="InterPro" id="IPR043502">
    <property type="entry name" value="DNA/RNA_pol_sf"/>
</dbReference>
<evidence type="ECO:0000313" key="3">
    <source>
        <dbReference type="Proteomes" id="UP001108240"/>
    </source>
</evidence>